<dbReference type="InterPro" id="IPR011419">
    <property type="entry name" value="ATP12_ATP_synth-F1-assembly"/>
</dbReference>
<dbReference type="PANTHER" id="PTHR21013:SF10">
    <property type="entry name" value="ATP SYNTHASE MITOCHONDRIAL F1 COMPLEX ASSEMBLY FACTOR 2"/>
    <property type="match status" value="1"/>
</dbReference>
<dbReference type="AlphaFoldDB" id="A0AAE1E0I6"/>
<organism evidence="1 2">
    <name type="scientific">Elysia crispata</name>
    <name type="common">lettuce slug</name>
    <dbReference type="NCBI Taxonomy" id="231223"/>
    <lineage>
        <taxon>Eukaryota</taxon>
        <taxon>Metazoa</taxon>
        <taxon>Spiralia</taxon>
        <taxon>Lophotrochozoa</taxon>
        <taxon>Mollusca</taxon>
        <taxon>Gastropoda</taxon>
        <taxon>Heterobranchia</taxon>
        <taxon>Euthyneura</taxon>
        <taxon>Panpulmonata</taxon>
        <taxon>Sacoglossa</taxon>
        <taxon>Placobranchoidea</taxon>
        <taxon>Plakobranchidae</taxon>
        <taxon>Elysia</taxon>
    </lineage>
</organism>
<dbReference type="Proteomes" id="UP001283361">
    <property type="component" value="Unassembled WGS sequence"/>
</dbReference>
<protein>
    <submittedName>
        <fullName evidence="1">Uncharacterized protein</fullName>
    </submittedName>
</protein>
<dbReference type="Gene3D" id="3.30.2180.10">
    <property type="entry name" value="ATP12-like"/>
    <property type="match status" value="1"/>
</dbReference>
<comment type="caution">
    <text evidence="1">The sequence shown here is derived from an EMBL/GenBank/DDBJ whole genome shotgun (WGS) entry which is preliminary data.</text>
</comment>
<keyword evidence="2" id="KW-1185">Reference proteome</keyword>
<dbReference type="InterPro" id="IPR042272">
    <property type="entry name" value="ATP12_ATP_synth-F1-assembly_N"/>
</dbReference>
<accession>A0AAE1E0I6</accession>
<reference evidence="1" key="1">
    <citation type="journal article" date="2023" name="G3 (Bethesda)">
        <title>A reference genome for the long-term kleptoplast-retaining sea slug Elysia crispata morphotype clarki.</title>
        <authorList>
            <person name="Eastman K.E."/>
            <person name="Pendleton A.L."/>
            <person name="Shaikh M.A."/>
            <person name="Suttiyut T."/>
            <person name="Ogas R."/>
            <person name="Tomko P."/>
            <person name="Gavelis G."/>
            <person name="Widhalm J.R."/>
            <person name="Wisecaver J.H."/>
        </authorList>
    </citation>
    <scope>NUCLEOTIDE SEQUENCE</scope>
    <source>
        <strain evidence="1">ECLA1</strain>
    </source>
</reference>
<dbReference type="Pfam" id="PF07542">
    <property type="entry name" value="ATP12"/>
    <property type="match status" value="1"/>
</dbReference>
<gene>
    <name evidence="1" type="ORF">RRG08_016251</name>
</gene>
<dbReference type="PANTHER" id="PTHR21013">
    <property type="entry name" value="ATP SYNTHASE MITOCHONDRIAL F1 COMPLEX ASSEMBLY FACTOR 2/ATP12 PROTEIN, MITOCHONDRIAL PRECURSOR"/>
    <property type="match status" value="1"/>
</dbReference>
<proteinExistence type="predicted"/>
<dbReference type="GO" id="GO:0005739">
    <property type="term" value="C:mitochondrion"/>
    <property type="evidence" value="ECO:0007669"/>
    <property type="project" value="TreeGrafter"/>
</dbReference>
<evidence type="ECO:0000313" key="1">
    <source>
        <dbReference type="EMBL" id="KAK3789572.1"/>
    </source>
</evidence>
<name>A0AAE1E0I6_9GAST</name>
<evidence type="ECO:0000313" key="2">
    <source>
        <dbReference type="Proteomes" id="UP001283361"/>
    </source>
</evidence>
<dbReference type="EMBL" id="JAWDGP010001651">
    <property type="protein sequence ID" value="KAK3789572.1"/>
    <property type="molecule type" value="Genomic_DNA"/>
</dbReference>
<dbReference type="SUPFAM" id="SSF160909">
    <property type="entry name" value="ATP12-like"/>
    <property type="match status" value="2"/>
</dbReference>
<dbReference type="GO" id="GO:0033615">
    <property type="term" value="P:mitochondrial proton-transporting ATP synthase complex assembly"/>
    <property type="evidence" value="ECO:0007669"/>
    <property type="project" value="TreeGrafter"/>
</dbReference>
<sequence length="166" mass="19245">MKATGDQMFNKLECIKPRCTDHRPGMMAASMSQKVSRFVLGCNQIFYRSTCADKLVNTEHYFKRWLHNPRGWYEINLDKRKLRTPHGNVFKVPSEPLALAVATEWNAQEKVVNRPNMHLTERWGTVEWAHDIEKFDIRCRLAAAALFIHWCSESTSIKQKASLAPI</sequence>